<evidence type="ECO:0000259" key="1">
    <source>
        <dbReference type="Pfam" id="PF12706"/>
    </source>
</evidence>
<evidence type="ECO:0000313" key="2">
    <source>
        <dbReference type="EMBL" id="SDE76359.1"/>
    </source>
</evidence>
<feature type="domain" description="Metallo-beta-lactamase" evidence="1">
    <location>
        <begin position="121"/>
        <end position="319"/>
    </location>
</feature>
<dbReference type="EMBL" id="FNBI01000001">
    <property type="protein sequence ID" value="SDE76359.1"/>
    <property type="molecule type" value="Genomic_DNA"/>
</dbReference>
<reference evidence="2 3" key="1">
    <citation type="submission" date="2016-10" db="EMBL/GenBank/DDBJ databases">
        <authorList>
            <person name="Varghese N."/>
            <person name="Submissions S."/>
        </authorList>
    </citation>
    <scope>NUCLEOTIDE SEQUENCE [LARGE SCALE GENOMIC DNA]</scope>
    <source>
        <strain evidence="2 3">S7-754</strain>
    </source>
</reference>
<proteinExistence type="predicted"/>
<dbReference type="GO" id="GO:0005737">
    <property type="term" value="C:cytoplasm"/>
    <property type="evidence" value="ECO:0007669"/>
    <property type="project" value="TreeGrafter"/>
</dbReference>
<evidence type="ECO:0000313" key="3">
    <source>
        <dbReference type="Proteomes" id="UP000323502"/>
    </source>
</evidence>
<dbReference type="AlphaFoldDB" id="A0A1G7FKI9"/>
<gene>
    <name evidence="2" type="ORF">SAMN05216557_101444</name>
</gene>
<dbReference type="Proteomes" id="UP000323502">
    <property type="component" value="Unassembled WGS sequence"/>
</dbReference>
<dbReference type="PANTHER" id="PTHR15032:SF4">
    <property type="entry name" value="N-ACYL-PHOSPHATIDYLETHANOLAMINE-HYDROLYZING PHOSPHOLIPASE D"/>
    <property type="match status" value="1"/>
</dbReference>
<dbReference type="Pfam" id="PF12706">
    <property type="entry name" value="Lactamase_B_2"/>
    <property type="match status" value="1"/>
</dbReference>
<dbReference type="PANTHER" id="PTHR15032">
    <property type="entry name" value="N-ACYL-PHOSPHATIDYLETHANOLAMINE-HYDROLYZING PHOSPHOLIPASE D"/>
    <property type="match status" value="1"/>
</dbReference>
<dbReference type="InterPro" id="IPR036866">
    <property type="entry name" value="RibonucZ/Hydroxyglut_hydro"/>
</dbReference>
<sequence length="388" mass="42485">MAAVLKVLAKLVALLLILFGLAVTIVPRFLDRIYYRGPASGHFDTERFFNPDGDEDTMRAPGGGGRAGFFWRYLTGSDDRPPWPASVRIDPVAPPDRVQGQRMVATWVGHATVLVQTQGLNILTDPIWADTAGPFGMGPSRVASPGIAFDRLPRIDLIVVSHNHYDHMDLDTLRRLWLRDRPHIVTSLGNDSVIAQAGVPATALDWGQRLALRPAISVVVTRNHHWGSRWFADRNRALWSSFTITLPGGNLFFAGDTGMGDGRWPVEAARLGPVRLALLPIGAFRFAPGQMASGSHIGPVDAVEVYRRLGAAHAIPIHWGTFRLSYEAYDTPPALLAASMRCTGQRGFTPVALGRPVEIGPYRPTAVAETPRDRLLRCLDAAGADRFR</sequence>
<dbReference type="Gene3D" id="3.60.15.10">
    <property type="entry name" value="Ribonuclease Z/Hydroxyacylglutathione hydrolase-like"/>
    <property type="match status" value="1"/>
</dbReference>
<dbReference type="SUPFAM" id="SSF56281">
    <property type="entry name" value="Metallo-hydrolase/oxidoreductase"/>
    <property type="match status" value="1"/>
</dbReference>
<protein>
    <submittedName>
        <fullName evidence="2">L-ascorbate metabolism protein UlaG, beta-lactamase superfamily</fullName>
    </submittedName>
</protein>
<name>A0A1G7FKI9_9SPHN</name>
<accession>A0A1G7FKI9</accession>
<dbReference type="InterPro" id="IPR001279">
    <property type="entry name" value="Metallo-B-lactamas"/>
</dbReference>
<organism evidence="2 3">
    <name type="scientific">Sphingomonas carotinifaciens</name>
    <dbReference type="NCBI Taxonomy" id="1166323"/>
    <lineage>
        <taxon>Bacteria</taxon>
        <taxon>Pseudomonadati</taxon>
        <taxon>Pseudomonadota</taxon>
        <taxon>Alphaproteobacteria</taxon>
        <taxon>Sphingomonadales</taxon>
        <taxon>Sphingomonadaceae</taxon>
        <taxon>Sphingomonas</taxon>
    </lineage>
</organism>
<keyword evidence="3" id="KW-1185">Reference proteome</keyword>